<dbReference type="PANTHER" id="PTHR32322:SF9">
    <property type="entry name" value="AMINO-ACID METABOLITE EFFLUX PUMP-RELATED"/>
    <property type="match status" value="1"/>
</dbReference>
<feature type="transmembrane region" description="Helical" evidence="5">
    <location>
        <begin position="239"/>
        <end position="258"/>
    </location>
</feature>
<keyword evidence="3 5" id="KW-1133">Transmembrane helix</keyword>
<evidence type="ECO:0000313" key="7">
    <source>
        <dbReference type="EMBL" id="MDA4844098.1"/>
    </source>
</evidence>
<feature type="transmembrane region" description="Helical" evidence="5">
    <location>
        <begin position="141"/>
        <end position="159"/>
    </location>
</feature>
<proteinExistence type="predicted"/>
<dbReference type="InterPro" id="IPR000620">
    <property type="entry name" value="EamA_dom"/>
</dbReference>
<dbReference type="Gene3D" id="1.10.3730.20">
    <property type="match status" value="1"/>
</dbReference>
<feature type="transmembrane region" description="Helical" evidence="5">
    <location>
        <begin position="62"/>
        <end position="79"/>
    </location>
</feature>
<evidence type="ECO:0000256" key="4">
    <source>
        <dbReference type="ARBA" id="ARBA00023136"/>
    </source>
</evidence>
<name>A0ABT4VHC0_9HYPH</name>
<feature type="domain" description="EamA" evidence="6">
    <location>
        <begin position="10"/>
        <end position="133"/>
    </location>
</feature>
<sequence length="294" mass="31633">MGGKLSPIDYMMGVAVALVWGMGVVFAKAAIDQFPPILLMAFRFAVTALVLVWFVKPPVGQFLKIFSIALVSAAIQYSLTFTGLVGIDASIAALVVQLEVPFLVLVGAVAFREKTSLRKWFGIAIAFSGVGLIAGEPKLGAAWLSILLVVGGAFSWALGQAMVRTLRDMNGMAVTAWVAVFATPQLLVMSLIFEGGHWEAVQSADWIVWTAVLYLGVVMTVIGYSLWYSLVRRHPLNQVAPFLLMLPVFSIAGGALFLGERLTFQVMIGGAVVIAGVAFILTERSRPEPVTVER</sequence>
<evidence type="ECO:0000256" key="3">
    <source>
        <dbReference type="ARBA" id="ARBA00022989"/>
    </source>
</evidence>
<dbReference type="EMBL" id="JAPJZH010000001">
    <property type="protein sequence ID" value="MDA4844098.1"/>
    <property type="molecule type" value="Genomic_DNA"/>
</dbReference>
<evidence type="ECO:0000256" key="5">
    <source>
        <dbReference type="SAM" id="Phobius"/>
    </source>
</evidence>
<organism evidence="7 8">
    <name type="scientific">Hoeflea poritis</name>
    <dbReference type="NCBI Taxonomy" id="2993659"/>
    <lineage>
        <taxon>Bacteria</taxon>
        <taxon>Pseudomonadati</taxon>
        <taxon>Pseudomonadota</taxon>
        <taxon>Alphaproteobacteria</taxon>
        <taxon>Hyphomicrobiales</taxon>
        <taxon>Rhizobiaceae</taxon>
        <taxon>Hoeflea</taxon>
    </lineage>
</organism>
<gene>
    <name evidence="7" type="ORF">OOZ53_02005</name>
</gene>
<feature type="transmembrane region" description="Helical" evidence="5">
    <location>
        <begin position="206"/>
        <end position="227"/>
    </location>
</feature>
<comment type="caution">
    <text evidence="7">The sequence shown here is derived from an EMBL/GenBank/DDBJ whole genome shotgun (WGS) entry which is preliminary data.</text>
</comment>
<protein>
    <submittedName>
        <fullName evidence="7">EamA family transporter</fullName>
    </submittedName>
</protein>
<feature type="domain" description="EamA" evidence="6">
    <location>
        <begin position="144"/>
        <end position="281"/>
    </location>
</feature>
<reference evidence="7" key="1">
    <citation type="submission" date="2022-11" db="EMBL/GenBank/DDBJ databases">
        <title>Hoeflea poritis sp. nov., isolated from scleractinian coral Porites lutea.</title>
        <authorList>
            <person name="Zhang G."/>
            <person name="Wei Q."/>
            <person name="Cai L."/>
        </authorList>
    </citation>
    <scope>NUCLEOTIDE SEQUENCE</scope>
    <source>
        <strain evidence="7">E7-10</strain>
    </source>
</reference>
<comment type="subcellular location">
    <subcellularLocation>
        <location evidence="1">Membrane</location>
        <topology evidence="1">Multi-pass membrane protein</topology>
    </subcellularLocation>
</comment>
<feature type="transmembrane region" description="Helical" evidence="5">
    <location>
        <begin position="264"/>
        <end position="281"/>
    </location>
</feature>
<accession>A0ABT4VHC0</accession>
<evidence type="ECO:0000259" key="6">
    <source>
        <dbReference type="Pfam" id="PF00892"/>
    </source>
</evidence>
<keyword evidence="2 5" id="KW-0812">Transmembrane</keyword>
<dbReference type="Pfam" id="PF00892">
    <property type="entry name" value="EamA"/>
    <property type="match status" value="2"/>
</dbReference>
<dbReference type="SUPFAM" id="SSF103481">
    <property type="entry name" value="Multidrug resistance efflux transporter EmrE"/>
    <property type="match status" value="2"/>
</dbReference>
<dbReference type="InterPro" id="IPR037185">
    <property type="entry name" value="EmrE-like"/>
</dbReference>
<evidence type="ECO:0000256" key="1">
    <source>
        <dbReference type="ARBA" id="ARBA00004141"/>
    </source>
</evidence>
<feature type="transmembrane region" description="Helical" evidence="5">
    <location>
        <begin position="117"/>
        <end position="135"/>
    </location>
</feature>
<feature type="transmembrane region" description="Helical" evidence="5">
    <location>
        <begin position="91"/>
        <end position="110"/>
    </location>
</feature>
<evidence type="ECO:0000256" key="2">
    <source>
        <dbReference type="ARBA" id="ARBA00022692"/>
    </source>
</evidence>
<feature type="transmembrane region" description="Helical" evidence="5">
    <location>
        <begin position="12"/>
        <end position="31"/>
    </location>
</feature>
<keyword evidence="4 5" id="KW-0472">Membrane</keyword>
<evidence type="ECO:0000313" key="8">
    <source>
        <dbReference type="Proteomes" id="UP001148313"/>
    </source>
</evidence>
<dbReference type="PANTHER" id="PTHR32322">
    <property type="entry name" value="INNER MEMBRANE TRANSPORTER"/>
    <property type="match status" value="1"/>
</dbReference>
<dbReference type="Proteomes" id="UP001148313">
    <property type="component" value="Unassembled WGS sequence"/>
</dbReference>
<keyword evidence="8" id="KW-1185">Reference proteome</keyword>
<feature type="transmembrane region" description="Helical" evidence="5">
    <location>
        <begin position="171"/>
        <end position="194"/>
    </location>
</feature>
<dbReference type="InterPro" id="IPR050638">
    <property type="entry name" value="AA-Vitamin_Transporters"/>
</dbReference>
<dbReference type="RefSeq" id="WP_271087621.1">
    <property type="nucleotide sequence ID" value="NZ_JAPJZH010000001.1"/>
</dbReference>
<feature type="transmembrane region" description="Helical" evidence="5">
    <location>
        <begin position="37"/>
        <end position="55"/>
    </location>
</feature>